<dbReference type="AlphaFoldDB" id="B8HZP6"/>
<accession>B8HZP6</accession>
<organism evidence="1">
    <name type="scientific">Cyanothece sp. (strain PCC 7425 / ATCC 29141)</name>
    <dbReference type="NCBI Taxonomy" id="395961"/>
    <lineage>
        <taxon>Bacteria</taxon>
        <taxon>Bacillati</taxon>
        <taxon>Cyanobacteriota</taxon>
        <taxon>Cyanophyceae</taxon>
        <taxon>Gomontiellales</taxon>
        <taxon>Cyanothecaceae</taxon>
        <taxon>Cyanothece</taxon>
    </lineage>
</organism>
<gene>
    <name evidence="1" type="ordered locus">Cyan7425_5271</name>
</gene>
<dbReference type="HOGENOM" id="CLU_2842464_0_0_3"/>
<evidence type="ECO:0000313" key="1">
    <source>
        <dbReference type="EMBL" id="ACL47894.1"/>
    </source>
</evidence>
<geneLocation type="plasmid" evidence="1">
    <name>pP742503</name>
</geneLocation>
<dbReference type="EMBL" id="CP001347">
    <property type="protein sequence ID" value="ACL47894.1"/>
    <property type="molecule type" value="Genomic_DNA"/>
</dbReference>
<reference evidence="1" key="1">
    <citation type="submission" date="2009-01" db="EMBL/GenBank/DDBJ databases">
        <title>Complete sequence of plasmid3 Cyanothece sp. PCC 7425.</title>
        <authorList>
            <consortium name="US DOE Joint Genome Institute"/>
            <person name="Lucas S."/>
            <person name="Copeland A."/>
            <person name="Lapidus A."/>
            <person name="Glavina del Rio T."/>
            <person name="Dalin E."/>
            <person name="Tice H."/>
            <person name="Bruce D."/>
            <person name="Goodwin L."/>
            <person name="Pitluck S."/>
            <person name="Sims D."/>
            <person name="Meineke L."/>
            <person name="Brettin T."/>
            <person name="Detter J.C."/>
            <person name="Han C."/>
            <person name="Larimer F."/>
            <person name="Land M."/>
            <person name="Hauser L."/>
            <person name="Kyrpides N."/>
            <person name="Ovchinnikova G."/>
            <person name="Liberton M."/>
            <person name="Stoeckel J."/>
            <person name="Banerjee A."/>
            <person name="Singh A."/>
            <person name="Page L."/>
            <person name="Sato H."/>
            <person name="Zhao L."/>
            <person name="Sherman L."/>
            <person name="Pakrasi H."/>
            <person name="Richardson P."/>
        </authorList>
    </citation>
    <scope>NUCLEOTIDE SEQUENCE</scope>
    <source>
        <strain evidence="1">PCC 7425</strain>
        <plasmid evidence="1">pP742503</plasmid>
    </source>
</reference>
<keyword evidence="1" id="KW-0614">Plasmid</keyword>
<dbReference type="KEGG" id="cyn:Cyan7425_5271"/>
<proteinExistence type="predicted"/>
<protein>
    <submittedName>
        <fullName evidence="1">Uncharacterized protein</fullName>
    </submittedName>
</protein>
<sequence length="65" mass="7449">MGDAKEYELFLQEIQQIDNLIDNLTKLHYGTLINDSSYDELQDLQKAQSFYGIDSGCVRFCATQP</sequence>
<name>B8HZP6_CYAP4</name>